<dbReference type="GO" id="GO:0006012">
    <property type="term" value="P:galactose metabolic process"/>
    <property type="evidence" value="ECO:0007669"/>
    <property type="project" value="UniProtKB-UniRule"/>
</dbReference>
<dbReference type="Gene3D" id="3.30.70.890">
    <property type="entry name" value="GHMP kinase, C-terminal domain"/>
    <property type="match status" value="1"/>
</dbReference>
<dbReference type="Pfam" id="PF10509">
    <property type="entry name" value="GalKase_gal_bdg"/>
    <property type="match status" value="1"/>
</dbReference>
<dbReference type="NCBIfam" id="TIGR00131">
    <property type="entry name" value="gal_kin"/>
    <property type="match status" value="1"/>
</dbReference>
<feature type="domain" description="Galactokinase N-terminal" evidence="14">
    <location>
        <begin position="12"/>
        <end position="59"/>
    </location>
</feature>
<evidence type="ECO:0000256" key="5">
    <source>
        <dbReference type="ARBA" id="ARBA00022741"/>
    </source>
</evidence>
<dbReference type="GO" id="GO:0005829">
    <property type="term" value="C:cytosol"/>
    <property type="evidence" value="ECO:0007669"/>
    <property type="project" value="TreeGrafter"/>
</dbReference>
<sequence>MNQTITSRLQTEFIARFGNEPIVIASPGRINLIGEHTDYNNGFVMPAAIDKKIYCAMAKNGTSDQCTINSLSLNDSFSFKLDAIERNESTNWINYIIGVVAIIRKEHKLDAGFDILIDSDLPLGAGLSSSAALENAIAFGLNRMFKLAIPKEKLIYISQEAEHTYALVECGIMDQYSSAFGKEDHLLMLDCQSISSEDIPAIFEPYELWLLNTNVSHNLAESEYNIRRQECRAAIQLINEKFKTIDSFRDLTIEDIPNLEKILPEILFKRVSYVIEENERVVKAATALKDNDLVTFGKMLYEAHEGQQNKYEVSCRELDFLVDYSREVSEVLGSRMMGGGFGGCTINLIHKDIAESYVNDIATAYEKEFQIALTPLKVNIDKGTYILD</sequence>
<dbReference type="InterPro" id="IPR014721">
    <property type="entry name" value="Ribsml_uS5_D2-typ_fold_subgr"/>
</dbReference>
<dbReference type="PANTHER" id="PTHR10457:SF7">
    <property type="entry name" value="GALACTOKINASE-RELATED"/>
    <property type="match status" value="1"/>
</dbReference>
<dbReference type="GO" id="GO:0005524">
    <property type="term" value="F:ATP binding"/>
    <property type="evidence" value="ECO:0007669"/>
    <property type="project" value="UniProtKB-UniRule"/>
</dbReference>
<dbReference type="InterPro" id="IPR013750">
    <property type="entry name" value="GHMP_kinase_C_dom"/>
</dbReference>
<evidence type="ECO:0000256" key="4">
    <source>
        <dbReference type="ARBA" id="ARBA00022723"/>
    </source>
</evidence>
<gene>
    <name evidence="15" type="ORF">SAMN04487906_0746</name>
</gene>
<evidence type="ECO:0000256" key="9">
    <source>
        <dbReference type="ARBA" id="ARBA00023144"/>
    </source>
</evidence>
<keyword evidence="10" id="KW-0119">Carbohydrate metabolism</keyword>
<evidence type="ECO:0000313" key="15">
    <source>
        <dbReference type="EMBL" id="SFS53888.1"/>
    </source>
</evidence>
<evidence type="ECO:0000259" key="12">
    <source>
        <dbReference type="Pfam" id="PF00288"/>
    </source>
</evidence>
<evidence type="ECO:0000313" key="16">
    <source>
        <dbReference type="Proteomes" id="UP000183209"/>
    </source>
</evidence>
<dbReference type="AlphaFoldDB" id="A0A1I6QNH9"/>
<dbReference type="Pfam" id="PF00288">
    <property type="entry name" value="GHMP_kinases_N"/>
    <property type="match status" value="1"/>
</dbReference>
<dbReference type="InterPro" id="IPR006206">
    <property type="entry name" value="Mevalonate/galactokinase"/>
</dbReference>
<keyword evidence="8" id="KW-0460">Magnesium</keyword>
<dbReference type="PRINTS" id="PR00473">
    <property type="entry name" value="GALCTOKINASE"/>
</dbReference>
<dbReference type="FunFam" id="3.30.70.890:FF:000001">
    <property type="entry name" value="Galactokinase"/>
    <property type="match status" value="1"/>
</dbReference>
<dbReference type="Proteomes" id="UP000183209">
    <property type="component" value="Unassembled WGS sequence"/>
</dbReference>
<reference evidence="15 16" key="1">
    <citation type="submission" date="2016-10" db="EMBL/GenBank/DDBJ databases">
        <authorList>
            <person name="de Groot N.N."/>
        </authorList>
    </citation>
    <scope>NUCLEOTIDE SEQUENCE [LARGE SCALE GENOMIC DNA]</scope>
    <source>
        <strain evidence="15 16">CGMCC 1.6114</strain>
    </source>
</reference>
<protein>
    <recommendedName>
        <fullName evidence="11">Galactokinase</fullName>
        <ecNumber evidence="11">2.7.1.6</ecNumber>
    </recommendedName>
</protein>
<evidence type="ECO:0000256" key="3">
    <source>
        <dbReference type="ARBA" id="ARBA00022679"/>
    </source>
</evidence>
<evidence type="ECO:0000256" key="11">
    <source>
        <dbReference type="NCBIfam" id="TIGR00131"/>
    </source>
</evidence>
<dbReference type="FunFam" id="3.30.230.10:FF:000017">
    <property type="entry name" value="Galactokinase"/>
    <property type="match status" value="1"/>
</dbReference>
<feature type="domain" description="GHMP kinase N-terminal" evidence="12">
    <location>
        <begin position="94"/>
        <end position="182"/>
    </location>
</feature>
<dbReference type="GO" id="GO:0046872">
    <property type="term" value="F:metal ion binding"/>
    <property type="evidence" value="ECO:0007669"/>
    <property type="project" value="UniProtKB-KW"/>
</dbReference>
<keyword evidence="9" id="KW-0299">Galactose metabolism</keyword>
<dbReference type="GO" id="GO:0004335">
    <property type="term" value="F:galactokinase activity"/>
    <property type="evidence" value="ECO:0007669"/>
    <property type="project" value="UniProtKB-UniRule"/>
</dbReference>
<evidence type="ECO:0000256" key="10">
    <source>
        <dbReference type="ARBA" id="ARBA00023277"/>
    </source>
</evidence>
<dbReference type="PANTHER" id="PTHR10457">
    <property type="entry name" value="MEVALONATE KINASE/GALACTOKINASE"/>
    <property type="match status" value="1"/>
</dbReference>
<dbReference type="PIRSF" id="PIRSF000530">
    <property type="entry name" value="Galactokinase"/>
    <property type="match status" value="1"/>
</dbReference>
<evidence type="ECO:0000256" key="2">
    <source>
        <dbReference type="ARBA" id="ARBA00022490"/>
    </source>
</evidence>
<dbReference type="SUPFAM" id="SSF54211">
    <property type="entry name" value="Ribosomal protein S5 domain 2-like"/>
    <property type="match status" value="1"/>
</dbReference>
<dbReference type="InterPro" id="IPR019539">
    <property type="entry name" value="GalKase_N"/>
</dbReference>
<evidence type="ECO:0000256" key="7">
    <source>
        <dbReference type="ARBA" id="ARBA00022840"/>
    </source>
</evidence>
<dbReference type="EC" id="2.7.1.6" evidence="11"/>
<evidence type="ECO:0000256" key="1">
    <source>
        <dbReference type="ARBA" id="ARBA00006566"/>
    </source>
</evidence>
<dbReference type="InterPro" id="IPR036554">
    <property type="entry name" value="GHMP_kinase_C_sf"/>
</dbReference>
<evidence type="ECO:0000259" key="14">
    <source>
        <dbReference type="Pfam" id="PF10509"/>
    </source>
</evidence>
<keyword evidence="5" id="KW-0547">Nucleotide-binding</keyword>
<name>A0A1I6QNH9_9FLAO</name>
<dbReference type="Pfam" id="PF08544">
    <property type="entry name" value="GHMP_kinases_C"/>
    <property type="match status" value="1"/>
</dbReference>
<organism evidence="15 16">
    <name type="scientific">Zhouia amylolytica</name>
    <dbReference type="NCBI Taxonomy" id="376730"/>
    <lineage>
        <taxon>Bacteria</taxon>
        <taxon>Pseudomonadati</taxon>
        <taxon>Bacteroidota</taxon>
        <taxon>Flavobacteriia</taxon>
        <taxon>Flavobacteriales</taxon>
        <taxon>Flavobacteriaceae</taxon>
        <taxon>Zhouia</taxon>
    </lineage>
</organism>
<evidence type="ECO:0000256" key="8">
    <source>
        <dbReference type="ARBA" id="ARBA00022842"/>
    </source>
</evidence>
<evidence type="ECO:0000256" key="6">
    <source>
        <dbReference type="ARBA" id="ARBA00022777"/>
    </source>
</evidence>
<dbReference type="InterPro" id="IPR019741">
    <property type="entry name" value="Galactokinase_CS"/>
</dbReference>
<keyword evidence="2" id="KW-0963">Cytoplasm</keyword>
<keyword evidence="6 15" id="KW-0418">Kinase</keyword>
<proteinExistence type="inferred from homology"/>
<dbReference type="RefSeq" id="WP_235444262.1">
    <property type="nucleotide sequence ID" value="NZ_FPAG01000002.1"/>
</dbReference>
<keyword evidence="7" id="KW-0067">ATP-binding</keyword>
<dbReference type="PRINTS" id="PR00959">
    <property type="entry name" value="MEVGALKINASE"/>
</dbReference>
<dbReference type="InterPro" id="IPR020568">
    <property type="entry name" value="Ribosomal_Su5_D2-typ_SF"/>
</dbReference>
<dbReference type="PROSITE" id="PS00106">
    <property type="entry name" value="GALACTOKINASE"/>
    <property type="match status" value="1"/>
</dbReference>
<evidence type="ECO:0000259" key="13">
    <source>
        <dbReference type="Pfam" id="PF08544"/>
    </source>
</evidence>
<dbReference type="InterPro" id="IPR000705">
    <property type="entry name" value="Galactokinase"/>
</dbReference>
<accession>A0A1I6QNH9</accession>
<dbReference type="InterPro" id="IPR006203">
    <property type="entry name" value="GHMP_knse_ATP-bd_CS"/>
</dbReference>
<dbReference type="SUPFAM" id="SSF55060">
    <property type="entry name" value="GHMP Kinase, C-terminal domain"/>
    <property type="match status" value="1"/>
</dbReference>
<dbReference type="InterPro" id="IPR006204">
    <property type="entry name" value="GHMP_kinase_N_dom"/>
</dbReference>
<keyword evidence="3" id="KW-0808">Transferase</keyword>
<keyword evidence="4" id="KW-0479">Metal-binding</keyword>
<dbReference type="PROSITE" id="PS00627">
    <property type="entry name" value="GHMP_KINASES_ATP"/>
    <property type="match status" value="1"/>
</dbReference>
<comment type="similarity">
    <text evidence="1">Belongs to the GHMP kinase family. GalK subfamily.</text>
</comment>
<feature type="domain" description="GHMP kinase C-terminal" evidence="13">
    <location>
        <begin position="285"/>
        <end position="362"/>
    </location>
</feature>
<dbReference type="EMBL" id="FPAG01000002">
    <property type="protein sequence ID" value="SFS53888.1"/>
    <property type="molecule type" value="Genomic_DNA"/>
</dbReference>
<dbReference type="Gene3D" id="3.30.230.10">
    <property type="match status" value="1"/>
</dbReference>